<dbReference type="Pfam" id="PF07731">
    <property type="entry name" value="Cu-oxidase_2"/>
    <property type="match status" value="1"/>
</dbReference>
<keyword evidence="9" id="KW-1185">Reference proteome</keyword>
<dbReference type="RefSeq" id="WP_343075228.1">
    <property type="nucleotide sequence ID" value="NZ_JACBYW010000003.1"/>
</dbReference>
<protein>
    <submittedName>
        <fullName evidence="8">FtsP/CotA-like multicopper oxidase with cupredoxin domain</fullName>
    </submittedName>
</protein>
<dbReference type="PANTHER" id="PTHR11709">
    <property type="entry name" value="MULTI-COPPER OXIDASE"/>
    <property type="match status" value="1"/>
</dbReference>
<evidence type="ECO:0000256" key="3">
    <source>
        <dbReference type="ARBA" id="ARBA00023008"/>
    </source>
</evidence>
<dbReference type="InterPro" id="IPR008972">
    <property type="entry name" value="Cupredoxin"/>
</dbReference>
<dbReference type="Proteomes" id="UP000548304">
    <property type="component" value="Unassembled WGS sequence"/>
</dbReference>
<feature type="region of interest" description="Disordered" evidence="4">
    <location>
        <begin position="201"/>
        <end position="221"/>
    </location>
</feature>
<dbReference type="PROSITE" id="PS51318">
    <property type="entry name" value="TAT"/>
    <property type="match status" value="1"/>
</dbReference>
<dbReference type="PROSITE" id="PS51257">
    <property type="entry name" value="PROKAR_LIPOPROTEIN"/>
    <property type="match status" value="1"/>
</dbReference>
<evidence type="ECO:0000256" key="1">
    <source>
        <dbReference type="ARBA" id="ARBA00022723"/>
    </source>
</evidence>
<dbReference type="GO" id="GO:0005507">
    <property type="term" value="F:copper ion binding"/>
    <property type="evidence" value="ECO:0007669"/>
    <property type="project" value="InterPro"/>
</dbReference>
<dbReference type="EMBL" id="JACBYW010000003">
    <property type="protein sequence ID" value="NYH78926.1"/>
    <property type="molecule type" value="Genomic_DNA"/>
</dbReference>
<dbReference type="CDD" id="cd13896">
    <property type="entry name" value="CuRO_3_CopA"/>
    <property type="match status" value="1"/>
</dbReference>
<evidence type="ECO:0000259" key="6">
    <source>
        <dbReference type="Pfam" id="PF07731"/>
    </source>
</evidence>
<keyword evidence="2" id="KW-0560">Oxidoreductase</keyword>
<evidence type="ECO:0000259" key="7">
    <source>
        <dbReference type="Pfam" id="PF07732"/>
    </source>
</evidence>
<feature type="domain" description="Plastocyanin-like" evidence="5">
    <location>
        <begin position="184"/>
        <end position="330"/>
    </location>
</feature>
<keyword evidence="3" id="KW-0186">Copper</keyword>
<dbReference type="PANTHER" id="PTHR11709:SF394">
    <property type="entry name" value="FI03373P-RELATED"/>
    <property type="match status" value="1"/>
</dbReference>
<evidence type="ECO:0000259" key="5">
    <source>
        <dbReference type="Pfam" id="PF00394"/>
    </source>
</evidence>
<dbReference type="PROSITE" id="PS00080">
    <property type="entry name" value="MULTICOPPER_OXIDASE2"/>
    <property type="match status" value="1"/>
</dbReference>
<dbReference type="GO" id="GO:0016491">
    <property type="term" value="F:oxidoreductase activity"/>
    <property type="evidence" value="ECO:0007669"/>
    <property type="project" value="UniProtKB-KW"/>
</dbReference>
<dbReference type="SUPFAM" id="SSF49503">
    <property type="entry name" value="Cupredoxins"/>
    <property type="match status" value="3"/>
</dbReference>
<dbReference type="Pfam" id="PF07732">
    <property type="entry name" value="Cu-oxidase_3"/>
    <property type="match status" value="1"/>
</dbReference>
<feature type="domain" description="Plastocyanin-like" evidence="7">
    <location>
        <begin position="65"/>
        <end position="174"/>
    </location>
</feature>
<dbReference type="InterPro" id="IPR033138">
    <property type="entry name" value="Cu_oxidase_CS"/>
</dbReference>
<dbReference type="InterPro" id="IPR011707">
    <property type="entry name" value="Cu-oxidase-like_N"/>
</dbReference>
<dbReference type="InterPro" id="IPR001117">
    <property type="entry name" value="Cu-oxidase_2nd"/>
</dbReference>
<evidence type="ECO:0000313" key="9">
    <source>
        <dbReference type="Proteomes" id="UP000548304"/>
    </source>
</evidence>
<feature type="domain" description="Plastocyanin-like" evidence="6">
    <location>
        <begin position="376"/>
        <end position="485"/>
    </location>
</feature>
<organism evidence="8 9">
    <name type="scientific">Actinopolyspora biskrensis</name>
    <dbReference type="NCBI Taxonomy" id="1470178"/>
    <lineage>
        <taxon>Bacteria</taxon>
        <taxon>Bacillati</taxon>
        <taxon>Actinomycetota</taxon>
        <taxon>Actinomycetes</taxon>
        <taxon>Actinopolysporales</taxon>
        <taxon>Actinopolysporaceae</taxon>
        <taxon>Actinopolyspora</taxon>
    </lineage>
</organism>
<dbReference type="PROSITE" id="PS00079">
    <property type="entry name" value="MULTICOPPER_OXIDASE1"/>
    <property type="match status" value="1"/>
</dbReference>
<dbReference type="InterPro" id="IPR002355">
    <property type="entry name" value="Cu_oxidase_Cu_BS"/>
</dbReference>
<accession>A0A852Z5R8</accession>
<comment type="caution">
    <text evidence="8">The sequence shown here is derived from an EMBL/GenBank/DDBJ whole genome shotgun (WGS) entry which is preliminary data.</text>
</comment>
<keyword evidence="1" id="KW-0479">Metal-binding</keyword>
<dbReference type="InterPro" id="IPR006311">
    <property type="entry name" value="TAT_signal"/>
</dbReference>
<feature type="compositionally biased region" description="Basic and acidic residues" evidence="4">
    <location>
        <begin position="201"/>
        <end position="218"/>
    </location>
</feature>
<sequence>MSRRRVLRLGTGLAVGGLAAACGGPERTSTALGPDSTAVRDFAREQQRRFPRGRTVSRTVTAAPTTVDLAGSTATAWAYNDVMPGPLLRATAGDRVQVRVRNQLPEPTTVHWHGLAIRNDMDGVPEVTQPPIPAGGEFTYEFIPPDPGTYWYHSHGELQRGRGLFGALIVDDPRDPGDYDVEFLVVLSDWLGRRTPRQVLDELRGGRTKPGHDGHAERSSSAVLGADAGDVSYPFYLTNGRPRVDPETFRARAGQRARIRVINAAEDTTFRVALGGHTLTVTHTDGQPVTPRNTRALLVGMAERYDCVVTLDDGVFPLVASAEGKDGRAFALVRTGSGSAPPPDARVRELDPRPLLATDLRAAESARLSPRTPDRTLAVELGGNMQQYVWRINGRSYPEHEPLVVSPNQRVRLNFANTTMMPHPMHLHGHFFTAGTPDGAGPRKDTVVILPHQRLAVDFDTDNPGQWFTHCHNEYHQAAGMASVLSYRG</sequence>
<dbReference type="CDD" id="cd13861">
    <property type="entry name" value="CuRO_1_CumA_like"/>
    <property type="match status" value="1"/>
</dbReference>
<dbReference type="InterPro" id="IPR011706">
    <property type="entry name" value="Cu-oxidase_C"/>
</dbReference>
<dbReference type="Pfam" id="PF00394">
    <property type="entry name" value="Cu-oxidase"/>
    <property type="match status" value="1"/>
</dbReference>
<dbReference type="AlphaFoldDB" id="A0A852Z5R8"/>
<dbReference type="InterPro" id="IPR034279">
    <property type="entry name" value="CuRO_3_CopA"/>
</dbReference>
<dbReference type="Gene3D" id="2.60.40.420">
    <property type="entry name" value="Cupredoxins - blue copper proteins"/>
    <property type="match status" value="3"/>
</dbReference>
<proteinExistence type="predicted"/>
<dbReference type="InterPro" id="IPR045087">
    <property type="entry name" value="Cu-oxidase_fam"/>
</dbReference>
<gene>
    <name evidence="8" type="ORF">FHR84_002251</name>
</gene>
<evidence type="ECO:0000256" key="4">
    <source>
        <dbReference type="SAM" id="MobiDB-lite"/>
    </source>
</evidence>
<reference evidence="8 9" key="1">
    <citation type="submission" date="2020-07" db="EMBL/GenBank/DDBJ databases">
        <title>Genomic Encyclopedia of Type Strains, Phase III (KMG-III): the genomes of soil and plant-associated and newly described type strains.</title>
        <authorList>
            <person name="Whitman W."/>
        </authorList>
    </citation>
    <scope>NUCLEOTIDE SEQUENCE [LARGE SCALE GENOMIC DNA]</scope>
    <source>
        <strain evidence="8 9">CECT 8576</strain>
    </source>
</reference>
<evidence type="ECO:0000313" key="8">
    <source>
        <dbReference type="EMBL" id="NYH78926.1"/>
    </source>
</evidence>
<dbReference type="CDD" id="cd13870">
    <property type="entry name" value="CuRO_2_CopA_like_1"/>
    <property type="match status" value="1"/>
</dbReference>
<name>A0A852Z5R8_9ACTN</name>
<evidence type="ECO:0000256" key="2">
    <source>
        <dbReference type="ARBA" id="ARBA00023002"/>
    </source>
</evidence>